<dbReference type="InterPro" id="IPR035987">
    <property type="entry name" value="Ribosomal_uS8_sf"/>
</dbReference>
<evidence type="ECO:0000256" key="3">
    <source>
        <dbReference type="ARBA" id="ARBA00022884"/>
    </source>
</evidence>
<gene>
    <name evidence="7" type="primary">rpsH</name>
    <name evidence="8" type="ORF">SY1_08720</name>
</gene>
<keyword evidence="2 7" id="KW-0699">rRNA-binding</keyword>
<dbReference type="NCBIfam" id="NF001109">
    <property type="entry name" value="PRK00136.1"/>
    <property type="match status" value="1"/>
</dbReference>
<name>A0AB94IWP7_9BACT</name>
<evidence type="ECO:0000313" key="8">
    <source>
        <dbReference type="EMBL" id="CBL28159.1"/>
    </source>
</evidence>
<protein>
    <recommendedName>
        <fullName evidence="6 7">Small ribosomal subunit protein uS8</fullName>
    </recommendedName>
</protein>
<reference evidence="9" key="1">
    <citation type="submission" date="2010-03" db="EMBL/GenBank/DDBJ databases">
        <title>The genome sequence of Synergistetes sp. SGP1.</title>
        <authorList>
            <consortium name="metaHIT consortium -- http://www.metahit.eu/"/>
            <person name="Pajon A."/>
            <person name="Turner K."/>
            <person name="Parkhill J."/>
            <person name="Wade W."/>
            <person name="Vartoukian S."/>
        </authorList>
    </citation>
    <scope>NUCLEOTIDE SEQUENCE [LARGE SCALE GENOMIC DNA]</scope>
    <source>
        <strain evidence="9">SGP1</strain>
    </source>
</reference>
<evidence type="ECO:0000256" key="6">
    <source>
        <dbReference type="ARBA" id="ARBA00035258"/>
    </source>
</evidence>
<keyword evidence="5 7" id="KW-0687">Ribonucleoprotein</keyword>
<reference evidence="8 9" key="2">
    <citation type="submission" date="2010-03" db="EMBL/GenBank/DDBJ databases">
        <authorList>
            <person name="Pajon A."/>
        </authorList>
    </citation>
    <scope>NUCLEOTIDE SEQUENCE [LARGE SCALE GENOMIC DNA]</scope>
    <source>
        <strain evidence="8 9">SGP1</strain>
    </source>
</reference>
<dbReference type="PANTHER" id="PTHR11758">
    <property type="entry name" value="40S RIBOSOMAL PROTEIN S15A"/>
    <property type="match status" value="1"/>
</dbReference>
<comment type="subunit">
    <text evidence="7">Part of the 30S ribosomal subunit. Contacts proteins S5 and S12.</text>
</comment>
<dbReference type="HAMAP" id="MF_01302_B">
    <property type="entry name" value="Ribosomal_uS8_B"/>
    <property type="match status" value="1"/>
</dbReference>
<evidence type="ECO:0000256" key="1">
    <source>
        <dbReference type="ARBA" id="ARBA00006471"/>
    </source>
</evidence>
<dbReference type="Proteomes" id="UP000008957">
    <property type="component" value="Chromosome"/>
</dbReference>
<dbReference type="GO" id="GO:0003735">
    <property type="term" value="F:structural constituent of ribosome"/>
    <property type="evidence" value="ECO:0007669"/>
    <property type="project" value="InterPro"/>
</dbReference>
<dbReference type="GO" id="GO:0005840">
    <property type="term" value="C:ribosome"/>
    <property type="evidence" value="ECO:0007669"/>
    <property type="project" value="UniProtKB-KW"/>
</dbReference>
<sequence>MYVNDPIADMLTRVRNANMIYSESVDVPASKMKLAIARILKDEGYIKNVKTITDPKKPYASIRIFLSYGPERERVIQGLRRISKPGRRLYVGRDKLPVVMGGLGLAILSTSKGLKTGAEAMKLGLGGEVLCYVW</sequence>
<dbReference type="FunFam" id="3.30.1370.30:FF:000002">
    <property type="entry name" value="30S ribosomal protein S8"/>
    <property type="match status" value="1"/>
</dbReference>
<evidence type="ECO:0000313" key="9">
    <source>
        <dbReference type="Proteomes" id="UP000008957"/>
    </source>
</evidence>
<dbReference type="AlphaFoldDB" id="A0AB94IWP7"/>
<evidence type="ECO:0000256" key="5">
    <source>
        <dbReference type="ARBA" id="ARBA00023274"/>
    </source>
</evidence>
<comment type="similarity">
    <text evidence="1 7">Belongs to the universal ribosomal protein uS8 family.</text>
</comment>
<dbReference type="FunFam" id="3.30.1490.10:FF:000001">
    <property type="entry name" value="30S ribosomal protein S8"/>
    <property type="match status" value="1"/>
</dbReference>
<evidence type="ECO:0000256" key="4">
    <source>
        <dbReference type="ARBA" id="ARBA00022980"/>
    </source>
</evidence>
<dbReference type="GO" id="GO:0006412">
    <property type="term" value="P:translation"/>
    <property type="evidence" value="ECO:0007669"/>
    <property type="project" value="UniProtKB-UniRule"/>
</dbReference>
<dbReference type="KEGG" id="sbr:SY1_08720"/>
<keyword evidence="3 7" id="KW-0694">RNA-binding</keyword>
<dbReference type="EMBL" id="FP929056">
    <property type="protein sequence ID" value="CBL28159.1"/>
    <property type="molecule type" value="Genomic_DNA"/>
</dbReference>
<evidence type="ECO:0000256" key="7">
    <source>
        <dbReference type="HAMAP-Rule" id="MF_01302"/>
    </source>
</evidence>
<keyword evidence="9" id="KW-1185">Reference proteome</keyword>
<dbReference type="Gene3D" id="3.30.1370.30">
    <property type="match status" value="1"/>
</dbReference>
<dbReference type="GO" id="GO:0005737">
    <property type="term" value="C:cytoplasm"/>
    <property type="evidence" value="ECO:0007669"/>
    <property type="project" value="UniProtKB-ARBA"/>
</dbReference>
<dbReference type="GO" id="GO:1990904">
    <property type="term" value="C:ribonucleoprotein complex"/>
    <property type="evidence" value="ECO:0007669"/>
    <property type="project" value="UniProtKB-KW"/>
</dbReference>
<proteinExistence type="inferred from homology"/>
<evidence type="ECO:0000256" key="2">
    <source>
        <dbReference type="ARBA" id="ARBA00022730"/>
    </source>
</evidence>
<dbReference type="InterPro" id="IPR000630">
    <property type="entry name" value="Ribosomal_uS8"/>
</dbReference>
<dbReference type="Gene3D" id="3.30.1490.10">
    <property type="match status" value="1"/>
</dbReference>
<dbReference type="Pfam" id="PF00410">
    <property type="entry name" value="Ribosomal_S8"/>
    <property type="match status" value="1"/>
</dbReference>
<accession>A0AB94IWP7</accession>
<comment type="function">
    <text evidence="7">One of the primary rRNA binding proteins, it binds directly to 16S rRNA central domain where it helps coordinate assembly of the platform of the 30S subunit.</text>
</comment>
<dbReference type="SUPFAM" id="SSF56047">
    <property type="entry name" value="Ribosomal protein S8"/>
    <property type="match status" value="1"/>
</dbReference>
<organism evidence="8 9">
    <name type="scientific">Fretibacterium fastidiosum</name>
    <dbReference type="NCBI Taxonomy" id="651822"/>
    <lineage>
        <taxon>Bacteria</taxon>
        <taxon>Thermotogati</taxon>
        <taxon>Synergistota</taxon>
        <taxon>Synergistia</taxon>
        <taxon>Synergistales</taxon>
        <taxon>Aminobacteriaceae</taxon>
        <taxon>Fretibacterium</taxon>
    </lineage>
</organism>
<dbReference type="GO" id="GO:0019843">
    <property type="term" value="F:rRNA binding"/>
    <property type="evidence" value="ECO:0007669"/>
    <property type="project" value="UniProtKB-UniRule"/>
</dbReference>
<keyword evidence="4 7" id="KW-0689">Ribosomal protein</keyword>
<dbReference type="RefSeq" id="WP_015556306.1">
    <property type="nucleotide sequence ID" value="NC_021038.1"/>
</dbReference>